<organism evidence="3">
    <name type="scientific">Nymphaea colorata</name>
    <name type="common">pocket water lily</name>
    <dbReference type="NCBI Taxonomy" id="210225"/>
    <lineage>
        <taxon>Eukaryota</taxon>
        <taxon>Viridiplantae</taxon>
        <taxon>Streptophyta</taxon>
        <taxon>Embryophyta</taxon>
        <taxon>Tracheophyta</taxon>
        <taxon>Spermatophyta</taxon>
        <taxon>Magnoliopsida</taxon>
        <taxon>Nymphaeales</taxon>
        <taxon>Nymphaeaceae</taxon>
        <taxon>Nymphaea</taxon>
    </lineage>
</organism>
<feature type="region of interest" description="Disordered" evidence="1">
    <location>
        <begin position="45"/>
        <end position="66"/>
    </location>
</feature>
<feature type="domain" description="R13L1/DRL21-like LRR repeat region" evidence="2">
    <location>
        <begin position="18"/>
        <end position="109"/>
    </location>
</feature>
<dbReference type="Pfam" id="PF25019">
    <property type="entry name" value="LRR_R13L1-DRL21"/>
    <property type="match status" value="1"/>
</dbReference>
<name>A0A5K1I437_9MAGN</name>
<dbReference type="AlphaFoldDB" id="A0A5K1I437"/>
<proteinExistence type="predicted"/>
<evidence type="ECO:0000313" key="3">
    <source>
        <dbReference type="EMBL" id="VVW92264.1"/>
    </source>
</evidence>
<dbReference type="InterPro" id="IPR056789">
    <property type="entry name" value="LRR_R13L1-DRL21"/>
</dbReference>
<gene>
    <name evidence="3" type="ORF">NYM_LOCUS31149</name>
</gene>
<accession>A0A5K1I437</accession>
<reference evidence="3" key="1">
    <citation type="submission" date="2019-09" db="EMBL/GenBank/DDBJ databases">
        <authorList>
            <person name="Zhang L."/>
        </authorList>
    </citation>
    <scope>NUCLEOTIDE SEQUENCE</scope>
</reference>
<dbReference type="EMBL" id="LR722445">
    <property type="protein sequence ID" value="VVW92264.1"/>
    <property type="molecule type" value="Genomic_DNA"/>
</dbReference>
<protein>
    <recommendedName>
        <fullName evidence="2">R13L1/DRL21-like LRR repeat region domain-containing protein</fullName>
    </recommendedName>
</protein>
<evidence type="ECO:0000256" key="1">
    <source>
        <dbReference type="SAM" id="MobiDB-lite"/>
    </source>
</evidence>
<sequence>MTKGTQGLEGTRKAIDCARNAQLLKEKRGIISLEFYFGITGGVSEQSGTSEHSNEKQGGASEQSGALEALEPPLGLECLEIGDYKGKMPAWHLNTEYTKLHSLKLERCHF</sequence>
<evidence type="ECO:0000259" key="2">
    <source>
        <dbReference type="Pfam" id="PF25019"/>
    </source>
</evidence>